<name>A0AAU7DBR5_9BACT</name>
<proteinExistence type="predicted"/>
<dbReference type="RefSeq" id="WP_348270154.1">
    <property type="nucleotide sequence ID" value="NZ_CP121195.1"/>
</dbReference>
<organism evidence="1">
    <name type="scientific">Edaphobacter paludis</name>
    <dbReference type="NCBI Taxonomy" id="3035702"/>
    <lineage>
        <taxon>Bacteria</taxon>
        <taxon>Pseudomonadati</taxon>
        <taxon>Acidobacteriota</taxon>
        <taxon>Terriglobia</taxon>
        <taxon>Terriglobales</taxon>
        <taxon>Acidobacteriaceae</taxon>
        <taxon>Edaphobacter</taxon>
    </lineage>
</organism>
<accession>A0AAU7DBR5</accession>
<reference evidence="1" key="1">
    <citation type="submission" date="2023-03" db="EMBL/GenBank/DDBJ databases">
        <title>Edaphobacter sp.</title>
        <authorList>
            <person name="Huber K.J."/>
            <person name="Papendorf J."/>
            <person name="Pilke C."/>
            <person name="Bunk B."/>
            <person name="Sproeer C."/>
            <person name="Pester M."/>
        </authorList>
    </citation>
    <scope>NUCLEOTIDE SEQUENCE</scope>
    <source>
        <strain evidence="1">DSM 109920</strain>
    </source>
</reference>
<protein>
    <recommendedName>
        <fullName evidence="2">ArsR family transcriptional regulator</fullName>
    </recommendedName>
</protein>
<dbReference type="EMBL" id="CP121195">
    <property type="protein sequence ID" value="XBH15143.1"/>
    <property type="molecule type" value="Genomic_DNA"/>
</dbReference>
<evidence type="ECO:0000313" key="1">
    <source>
        <dbReference type="EMBL" id="XBH15143.1"/>
    </source>
</evidence>
<sequence length="126" mass="14715">MTPKKDKLEVSSDQLRAELIEIKERVGALETIASISNRVEVEKYIRLHLTNNQRKQILQECAEPRTRQYLKQKFNFGSPQALDVHLKPLRDSDLIHQRFDDDGKQTFVQSKLVQGLPKTTLRKLFE</sequence>
<dbReference type="AlphaFoldDB" id="A0AAU7DBR5"/>
<evidence type="ECO:0008006" key="2">
    <source>
        <dbReference type="Google" id="ProtNLM"/>
    </source>
</evidence>
<gene>
    <name evidence="1" type="ORF">P8936_08245</name>
</gene>